<evidence type="ECO:0000313" key="13">
    <source>
        <dbReference type="EMBL" id="MEH8016347.1"/>
    </source>
</evidence>
<dbReference type="Gene3D" id="2.170.130.10">
    <property type="entry name" value="TonB-dependent receptor, plug domain"/>
    <property type="match status" value="1"/>
</dbReference>
<evidence type="ECO:0000313" key="14">
    <source>
        <dbReference type="Proteomes" id="UP001375382"/>
    </source>
</evidence>
<dbReference type="Proteomes" id="UP001375382">
    <property type="component" value="Unassembled WGS sequence"/>
</dbReference>
<keyword evidence="7" id="KW-0408">Iron</keyword>
<dbReference type="Gene3D" id="3.55.50.30">
    <property type="match status" value="1"/>
</dbReference>
<dbReference type="PANTHER" id="PTHR32552">
    <property type="entry name" value="FERRICHROME IRON RECEPTOR-RELATED"/>
    <property type="match status" value="1"/>
</dbReference>
<evidence type="ECO:0000256" key="2">
    <source>
        <dbReference type="ARBA" id="ARBA00022448"/>
    </source>
</evidence>
<gene>
    <name evidence="13" type="ORF">MN202_03825</name>
</gene>
<comment type="subcellular location">
    <subcellularLocation>
        <location evidence="1">Cell outer membrane</location>
        <topology evidence="1">Multi-pass membrane protein</topology>
    </subcellularLocation>
</comment>
<keyword evidence="3" id="KW-1134">Transmembrane beta strand</keyword>
<sequence>MTSECICGISRAVLLLNVVLTAAYASPSQHGVQQQYTIAAAEMAECLNELARTGSVFVAADSRLTAGKYCQQLSELLTPEQALSRVLADSGLHYQQIGERHFVIKPLAVLSAAAKSPTEIVVSFSLPELQATALAAQPDWQQTTSQSSGIRQTVKQTPQTISMLNTAAFQPFNQTDLGEVLRSSAGIYSTANSFTGNREFRSRGQLLNPFMIDNQPFADANFAVSDLDIVYFDLLEINRGTNGIVQDNGINSASVNLRPKQADKTVARQGSMSLGDLLKYRISADITGAVLNRQDLSGRAVVVAQRQQDAADYSDNSRYGALARLSWQPGAASQIELYHIAQTDRQQQRSKIRPLLYADLTNYDGPLSTNFWPVWAGAEQNMSFSRLIVRQHLASQWQSSLHISRASQQQTALVPDVFGYPDRQTLSLSFGALDNSFEFAADKVALTLDGSTLLADFPLDVSITASRAWHQNYQQLQLMDYQATTVLQPHSFTALNRNQARPTAVADSFVNDSHYQISGLKLAGRIALTDSTLLSASLRRNHSRYNNKGSFATDTERTQYTNLYFGLSQAIGTAQWYVSYANTVDFRQGYLSMLDLVVSPVRFASWETGIKADFWQQRGQFTVSAYRSEQRNYAQLVAESFPAQSGWEVALAYQSHWLQLDASYSRSFSAASPDTVAQRQFQFPDSLYRLMLSTPLDKLIAGSTLGIAVEGETRQHYQLPAFSRRQPVAVSQPASWRLNSYYRVTAGNGRVFTLSIKNLLDKAYFDGVDINRGWAAYGAPRHFSLTFEQQF</sequence>
<dbReference type="EMBL" id="JALAAR010000002">
    <property type="protein sequence ID" value="MEH8016347.1"/>
    <property type="molecule type" value="Genomic_DNA"/>
</dbReference>
<dbReference type="InterPro" id="IPR012910">
    <property type="entry name" value="Plug_dom"/>
</dbReference>
<accession>A0ABU8C368</accession>
<keyword evidence="8" id="KW-0406">Ion transport</keyword>
<evidence type="ECO:0000256" key="5">
    <source>
        <dbReference type="ARBA" id="ARBA00022692"/>
    </source>
</evidence>
<evidence type="ECO:0000256" key="11">
    <source>
        <dbReference type="SAM" id="SignalP"/>
    </source>
</evidence>
<evidence type="ECO:0000256" key="3">
    <source>
        <dbReference type="ARBA" id="ARBA00022452"/>
    </source>
</evidence>
<keyword evidence="2" id="KW-0813">Transport</keyword>
<keyword evidence="6 11" id="KW-0732">Signal</keyword>
<protein>
    <submittedName>
        <fullName evidence="13">TonB-dependent receptor</fullName>
    </submittedName>
</protein>
<proteinExistence type="predicted"/>
<organism evidence="13 14">
    <name type="scientific">Rheinheimera muenzenbergensis</name>
    <dbReference type="NCBI Taxonomy" id="1193628"/>
    <lineage>
        <taxon>Bacteria</taxon>
        <taxon>Pseudomonadati</taxon>
        <taxon>Pseudomonadota</taxon>
        <taxon>Gammaproteobacteria</taxon>
        <taxon>Chromatiales</taxon>
        <taxon>Chromatiaceae</taxon>
        <taxon>Rheinheimera</taxon>
    </lineage>
</organism>
<reference evidence="13 14" key="1">
    <citation type="journal article" date="2023" name="Ecotoxicol. Environ. Saf.">
        <title>Mercury remediation potential of mercury-resistant strain Rheinheimera metallidurans sp. nov. isolated from a municipal waste dumping site.</title>
        <authorList>
            <person name="Yadav V."/>
            <person name="Manjhi A."/>
            <person name="Vadakedath N."/>
        </authorList>
    </citation>
    <scope>NUCLEOTIDE SEQUENCE [LARGE SCALE GENOMIC DNA]</scope>
    <source>
        <strain evidence="13 14">E-49</strain>
    </source>
</reference>
<feature type="chain" id="PRO_5045845147" evidence="11">
    <location>
        <begin position="26"/>
        <end position="791"/>
    </location>
</feature>
<evidence type="ECO:0000256" key="7">
    <source>
        <dbReference type="ARBA" id="ARBA00023004"/>
    </source>
</evidence>
<evidence type="ECO:0000256" key="4">
    <source>
        <dbReference type="ARBA" id="ARBA00022496"/>
    </source>
</evidence>
<keyword evidence="9" id="KW-0472">Membrane</keyword>
<keyword evidence="4" id="KW-0410">Iron transport</keyword>
<feature type="signal peptide" evidence="11">
    <location>
        <begin position="1"/>
        <end position="25"/>
    </location>
</feature>
<evidence type="ECO:0000259" key="12">
    <source>
        <dbReference type="SMART" id="SM00965"/>
    </source>
</evidence>
<dbReference type="RefSeq" id="WP_335734759.1">
    <property type="nucleotide sequence ID" value="NZ_JALAAR010000002.1"/>
</dbReference>
<dbReference type="SUPFAM" id="SSF56935">
    <property type="entry name" value="Porins"/>
    <property type="match status" value="1"/>
</dbReference>
<dbReference type="InterPro" id="IPR039426">
    <property type="entry name" value="TonB-dep_rcpt-like"/>
</dbReference>
<evidence type="ECO:0000256" key="6">
    <source>
        <dbReference type="ARBA" id="ARBA00022729"/>
    </source>
</evidence>
<evidence type="ECO:0000256" key="8">
    <source>
        <dbReference type="ARBA" id="ARBA00023065"/>
    </source>
</evidence>
<keyword evidence="13" id="KW-0675">Receptor</keyword>
<keyword evidence="5" id="KW-0812">Transmembrane</keyword>
<dbReference type="PANTHER" id="PTHR32552:SF68">
    <property type="entry name" value="FERRICHROME OUTER MEMBRANE TRANSPORTER_PHAGE RECEPTOR"/>
    <property type="match status" value="1"/>
</dbReference>
<dbReference type="InterPro" id="IPR036942">
    <property type="entry name" value="Beta-barrel_TonB_sf"/>
</dbReference>
<evidence type="ECO:0000256" key="1">
    <source>
        <dbReference type="ARBA" id="ARBA00004571"/>
    </source>
</evidence>
<dbReference type="Pfam" id="PF07715">
    <property type="entry name" value="Plug"/>
    <property type="match status" value="1"/>
</dbReference>
<comment type="caution">
    <text evidence="13">The sequence shown here is derived from an EMBL/GenBank/DDBJ whole genome shotgun (WGS) entry which is preliminary data.</text>
</comment>
<evidence type="ECO:0000256" key="9">
    <source>
        <dbReference type="ARBA" id="ARBA00023136"/>
    </source>
</evidence>
<name>A0ABU8C368_9GAMM</name>
<feature type="domain" description="Secretin/TonB short N-terminal" evidence="12">
    <location>
        <begin position="56"/>
        <end position="107"/>
    </location>
</feature>
<evidence type="ECO:0000256" key="10">
    <source>
        <dbReference type="ARBA" id="ARBA00023237"/>
    </source>
</evidence>
<dbReference type="InterPro" id="IPR011662">
    <property type="entry name" value="Secretin/TonB_short_N"/>
</dbReference>
<dbReference type="InterPro" id="IPR037066">
    <property type="entry name" value="Plug_dom_sf"/>
</dbReference>
<dbReference type="Gene3D" id="2.40.170.20">
    <property type="entry name" value="TonB-dependent receptor, beta-barrel domain"/>
    <property type="match status" value="1"/>
</dbReference>
<dbReference type="SMART" id="SM00965">
    <property type="entry name" value="STN"/>
    <property type="match status" value="1"/>
</dbReference>
<keyword evidence="10" id="KW-0998">Cell outer membrane</keyword>
<keyword evidence="14" id="KW-1185">Reference proteome</keyword>